<dbReference type="OrthoDB" id="651989at2"/>
<keyword evidence="3" id="KW-1185">Reference proteome</keyword>
<evidence type="ECO:0000256" key="1">
    <source>
        <dbReference type="SAM" id="Phobius"/>
    </source>
</evidence>
<evidence type="ECO:0000313" key="2">
    <source>
        <dbReference type="EMBL" id="AXY75828.1"/>
    </source>
</evidence>
<keyword evidence="1" id="KW-0812">Transmembrane</keyword>
<dbReference type="AlphaFoldDB" id="A0A3B7MNU2"/>
<dbReference type="Proteomes" id="UP000263900">
    <property type="component" value="Chromosome"/>
</dbReference>
<feature type="transmembrane region" description="Helical" evidence="1">
    <location>
        <begin position="96"/>
        <end position="118"/>
    </location>
</feature>
<protein>
    <submittedName>
        <fullName evidence="2">Uncharacterized protein</fullName>
    </submittedName>
</protein>
<feature type="transmembrane region" description="Helical" evidence="1">
    <location>
        <begin position="6"/>
        <end position="29"/>
    </location>
</feature>
<sequence>MVNTGIGIPEVLSLLAILLPVVPILIIFIRRTWQQDMMIFLGTICLLAFMQHLMVYIPKLVPVNTTFINSIFGLGEFVLLLYLFKLIIEPLWLREMIHTVLIAFASVAITIFALRGTATHASGLAMTAAFILLVIAIAALLQLIRDKQLFIFQSPMFWIAGGNICYFSMFLLTGLVGGDEKGTAALQQEKMILLSVINDIRLAFFIVAAYSARPQNDLIEGTRL</sequence>
<dbReference type="KEGG" id="pseg:D3H65_18365"/>
<accession>A0A3B7MNU2</accession>
<dbReference type="RefSeq" id="WP_119051709.1">
    <property type="nucleotide sequence ID" value="NZ_CP032157.1"/>
</dbReference>
<feature type="transmembrane region" description="Helical" evidence="1">
    <location>
        <begin position="38"/>
        <end position="57"/>
    </location>
</feature>
<organism evidence="2 3">
    <name type="scientific">Paraflavitalea soli</name>
    <dbReference type="NCBI Taxonomy" id="2315862"/>
    <lineage>
        <taxon>Bacteria</taxon>
        <taxon>Pseudomonadati</taxon>
        <taxon>Bacteroidota</taxon>
        <taxon>Chitinophagia</taxon>
        <taxon>Chitinophagales</taxon>
        <taxon>Chitinophagaceae</taxon>
        <taxon>Paraflavitalea</taxon>
    </lineage>
</organism>
<feature type="transmembrane region" description="Helical" evidence="1">
    <location>
        <begin position="124"/>
        <end position="144"/>
    </location>
</feature>
<keyword evidence="1" id="KW-1133">Transmembrane helix</keyword>
<proteinExistence type="predicted"/>
<feature type="transmembrane region" description="Helical" evidence="1">
    <location>
        <begin position="63"/>
        <end position="84"/>
    </location>
</feature>
<evidence type="ECO:0000313" key="3">
    <source>
        <dbReference type="Proteomes" id="UP000263900"/>
    </source>
</evidence>
<keyword evidence="1" id="KW-0472">Membrane</keyword>
<reference evidence="2 3" key="1">
    <citation type="submission" date="2018-09" db="EMBL/GenBank/DDBJ databases">
        <title>Genome sequencing of strain 6GH32-13.</title>
        <authorList>
            <person name="Weon H.-Y."/>
            <person name="Heo J."/>
            <person name="Kwon S.-W."/>
        </authorList>
    </citation>
    <scope>NUCLEOTIDE SEQUENCE [LARGE SCALE GENOMIC DNA]</scope>
    <source>
        <strain evidence="2 3">5GH32-13</strain>
    </source>
</reference>
<name>A0A3B7MNU2_9BACT</name>
<feature type="transmembrane region" description="Helical" evidence="1">
    <location>
        <begin position="191"/>
        <end position="210"/>
    </location>
</feature>
<feature type="transmembrane region" description="Helical" evidence="1">
    <location>
        <begin position="156"/>
        <end position="176"/>
    </location>
</feature>
<gene>
    <name evidence="2" type="ORF">D3H65_18365</name>
</gene>
<dbReference type="EMBL" id="CP032157">
    <property type="protein sequence ID" value="AXY75828.1"/>
    <property type="molecule type" value="Genomic_DNA"/>
</dbReference>